<reference evidence="2" key="1">
    <citation type="submission" date="2018-05" db="EMBL/GenBank/DDBJ databases">
        <title>Draft genome of Mucuna pruriens seed.</title>
        <authorList>
            <person name="Nnadi N.E."/>
            <person name="Vos R."/>
            <person name="Hasami M.H."/>
            <person name="Devisetty U.K."/>
            <person name="Aguiy J.C."/>
        </authorList>
    </citation>
    <scope>NUCLEOTIDE SEQUENCE [LARGE SCALE GENOMIC DNA]</scope>
    <source>
        <strain evidence="2">JCA_2017</strain>
    </source>
</reference>
<organism evidence="2 3">
    <name type="scientific">Mucuna pruriens</name>
    <name type="common">Velvet bean</name>
    <name type="synonym">Dolichos pruriens</name>
    <dbReference type="NCBI Taxonomy" id="157652"/>
    <lineage>
        <taxon>Eukaryota</taxon>
        <taxon>Viridiplantae</taxon>
        <taxon>Streptophyta</taxon>
        <taxon>Embryophyta</taxon>
        <taxon>Tracheophyta</taxon>
        <taxon>Spermatophyta</taxon>
        <taxon>Magnoliopsida</taxon>
        <taxon>eudicotyledons</taxon>
        <taxon>Gunneridae</taxon>
        <taxon>Pentapetalae</taxon>
        <taxon>rosids</taxon>
        <taxon>fabids</taxon>
        <taxon>Fabales</taxon>
        <taxon>Fabaceae</taxon>
        <taxon>Papilionoideae</taxon>
        <taxon>50 kb inversion clade</taxon>
        <taxon>NPAAA clade</taxon>
        <taxon>indigoferoid/millettioid clade</taxon>
        <taxon>Phaseoleae</taxon>
        <taxon>Mucuna</taxon>
    </lineage>
</organism>
<dbReference type="InterPro" id="IPR036397">
    <property type="entry name" value="RNaseH_sf"/>
</dbReference>
<dbReference type="GO" id="GO:0015074">
    <property type="term" value="P:DNA integration"/>
    <property type="evidence" value="ECO:0007669"/>
    <property type="project" value="InterPro"/>
</dbReference>
<dbReference type="SUPFAM" id="SSF53098">
    <property type="entry name" value="Ribonuclease H-like"/>
    <property type="match status" value="1"/>
</dbReference>
<dbReference type="Pfam" id="PF17921">
    <property type="entry name" value="Integrase_H2C2"/>
    <property type="match status" value="1"/>
</dbReference>
<dbReference type="Gene3D" id="3.30.420.10">
    <property type="entry name" value="Ribonuclease H-like superfamily/Ribonuclease H"/>
    <property type="match status" value="1"/>
</dbReference>
<dbReference type="GO" id="GO:0003676">
    <property type="term" value="F:nucleic acid binding"/>
    <property type="evidence" value="ECO:0007669"/>
    <property type="project" value="InterPro"/>
</dbReference>
<dbReference type="Gene3D" id="1.10.340.70">
    <property type="match status" value="1"/>
</dbReference>
<dbReference type="PANTHER" id="PTHR37984">
    <property type="entry name" value="PROTEIN CBG26694"/>
    <property type="match status" value="1"/>
</dbReference>
<keyword evidence="3" id="KW-1185">Reference proteome</keyword>
<dbReference type="OrthoDB" id="2016337at2759"/>
<accession>A0A371HUF8</accession>
<dbReference type="PANTHER" id="PTHR37984:SF5">
    <property type="entry name" value="PROTEIN NYNRIN-LIKE"/>
    <property type="match status" value="1"/>
</dbReference>
<gene>
    <name evidence="2" type="ORF">CR513_09606</name>
</gene>
<dbReference type="InterPro" id="IPR050951">
    <property type="entry name" value="Retrovirus_Pol_polyprotein"/>
</dbReference>
<evidence type="ECO:0000313" key="2">
    <source>
        <dbReference type="EMBL" id="RDY06412.1"/>
    </source>
</evidence>
<comment type="caution">
    <text evidence="2">The sequence shown here is derived from an EMBL/GenBank/DDBJ whole genome shotgun (WGS) entry which is preliminary data.</text>
</comment>
<dbReference type="InterPro" id="IPR041588">
    <property type="entry name" value="Integrase_H2C2"/>
</dbReference>
<evidence type="ECO:0000259" key="1">
    <source>
        <dbReference type="PROSITE" id="PS50994"/>
    </source>
</evidence>
<dbReference type="EMBL" id="QJKJ01001692">
    <property type="protein sequence ID" value="RDY06412.1"/>
    <property type="molecule type" value="Genomic_DNA"/>
</dbReference>
<proteinExistence type="predicted"/>
<dbReference type="InterPro" id="IPR012337">
    <property type="entry name" value="RNaseH-like_sf"/>
</dbReference>
<dbReference type="InterPro" id="IPR001584">
    <property type="entry name" value="Integrase_cat-core"/>
</dbReference>
<evidence type="ECO:0000313" key="3">
    <source>
        <dbReference type="Proteomes" id="UP000257109"/>
    </source>
</evidence>
<name>A0A371HUF8_MUCPR</name>
<dbReference type="PROSITE" id="PS50994">
    <property type="entry name" value="INTEGRASE"/>
    <property type="match status" value="1"/>
</dbReference>
<feature type="non-terminal residue" evidence="2">
    <location>
        <position position="1"/>
    </location>
</feature>
<feature type="domain" description="Integrase catalytic" evidence="1">
    <location>
        <begin position="86"/>
        <end position="234"/>
    </location>
</feature>
<protein>
    <recommendedName>
        <fullName evidence="1">Integrase catalytic domain-containing protein</fullName>
    </recommendedName>
</protein>
<sequence>MTPIFNYLPLLGCFEDEETTYVIKEVHEGVCDTHIGGRALASKIARAGYYWPTLRSDCLEYVKKCDKCQKFAEGHKAPPERLHSIASPWPFFKWGVDILGPFPPVPGQVKFLVVAVDYLTKWIEAEPIASITTKKIKRFFWKRIICRFGIPTKIGTVEFCKELKIKQLFTSVEHPQSNGQAEAANKVILRGLWKRSEEAKGRWAEELPQVLWSYHTTPHSTTNKTPFHLTFGTKAMIPIEIGEPSPKIALFEPSKNEEELRTNLDLL</sequence>
<dbReference type="Proteomes" id="UP000257109">
    <property type="component" value="Unassembled WGS sequence"/>
</dbReference>
<dbReference type="AlphaFoldDB" id="A0A371HUF8"/>